<feature type="coiled-coil region" evidence="1">
    <location>
        <begin position="90"/>
        <end position="124"/>
    </location>
</feature>
<organism evidence="3 4">
    <name type="scientific">Diversispora epigaea</name>
    <dbReference type="NCBI Taxonomy" id="1348612"/>
    <lineage>
        <taxon>Eukaryota</taxon>
        <taxon>Fungi</taxon>
        <taxon>Fungi incertae sedis</taxon>
        <taxon>Mucoromycota</taxon>
        <taxon>Glomeromycotina</taxon>
        <taxon>Glomeromycetes</taxon>
        <taxon>Diversisporales</taxon>
        <taxon>Diversisporaceae</taxon>
        <taxon>Diversispora</taxon>
    </lineage>
</organism>
<evidence type="ECO:0000313" key="4">
    <source>
        <dbReference type="Proteomes" id="UP000266861"/>
    </source>
</evidence>
<sequence length="770" mass="89568">MIFFVKISNPKSQILVICAFWHPKSQIIWDLGNTYTLRPSSALALRPSLASASRPSLFPRPLLESENSDLTSSSVDQMNDAVTRRIFSKLDNLKTLLEKVKKNQEDMKEEIKTIKEEVAILSHDQACIDAVIIKSAQDLLEKKIYPNYDEFKESAEFFLRESDNEFFSTLGSKWELYFEKKIRKPESTLCARVKTAIFENFSNMLPPISNVAKVSEIAAWKKKLAVSNCFRKLFEKIEDDENDTYMTKIIKNVWPKKKNIPNLQIAWAIFISEIFLNPKNEVIKMSEEIIQPALVRNLKKIKNEEGFEYESDSSPTPQRPVSPERQKDLEKQIEPERNKGKKRIIEVETLRKNLKKFKRKVENNEYKGKKNDEYEDDEGEEGEEGDEGEDDDDEDDEDEEALRPSLASASRPSLFPRPLLESENSDLTSSSVDQMNDAVTRRIFSKLDNLKTLLEKVKKNQEDMKEEIKTIKEEVAILSHDQACIDAVIIKSAQDLLEKKIYPNYDEFKESAEFFLRESDNEFFSTLGSKWELYFEKKIRKPESTLCARVKTAIFENFSNMLPPISNVAKVSEIAAWKKKLAVSNCFRKLFEKIEDDENDTYMTKIIKNVWPKKKNIPNLQIAWAIFISEIFLNPKNEVIKMSEEIIQPALKKIKNEEGFEYESDSSPTPQRPVSPERQKDLEKQIEPERNKGKKRIIEVETLRKNLKKFKRKVENNEYKGKKNDEYEDDEGEEGEEGDEGEDDDDEDDEDEEGEDEEYHNEIVNIESKD</sequence>
<dbReference type="Proteomes" id="UP000266861">
    <property type="component" value="Unassembled WGS sequence"/>
</dbReference>
<dbReference type="STRING" id="1348612.A0A397IRS2"/>
<feature type="region of interest" description="Disordered" evidence="2">
    <location>
        <begin position="368"/>
        <end position="433"/>
    </location>
</feature>
<feature type="region of interest" description="Disordered" evidence="2">
    <location>
        <begin position="659"/>
        <end position="697"/>
    </location>
</feature>
<evidence type="ECO:0000256" key="1">
    <source>
        <dbReference type="SAM" id="Coils"/>
    </source>
</evidence>
<evidence type="ECO:0000313" key="3">
    <source>
        <dbReference type="EMBL" id="RHZ78651.1"/>
    </source>
</evidence>
<feature type="compositionally biased region" description="Acidic residues" evidence="2">
    <location>
        <begin position="373"/>
        <end position="400"/>
    </location>
</feature>
<reference evidence="3 4" key="1">
    <citation type="submission" date="2018-08" db="EMBL/GenBank/DDBJ databases">
        <title>Genome and evolution of the arbuscular mycorrhizal fungus Diversispora epigaea (formerly Glomus versiforme) and its bacterial endosymbionts.</title>
        <authorList>
            <person name="Sun X."/>
            <person name="Fei Z."/>
            <person name="Harrison M."/>
        </authorList>
    </citation>
    <scope>NUCLEOTIDE SEQUENCE [LARGE SCALE GENOMIC DNA]</scope>
    <source>
        <strain evidence="3 4">IT104</strain>
    </source>
</reference>
<keyword evidence="4" id="KW-1185">Reference proteome</keyword>
<comment type="caution">
    <text evidence="3">The sequence shown here is derived from an EMBL/GenBank/DDBJ whole genome shotgun (WGS) entry which is preliminary data.</text>
</comment>
<accession>A0A397IRS2</accession>
<gene>
    <name evidence="3" type="ORF">Glove_158g18</name>
</gene>
<dbReference type="InterPro" id="IPR016024">
    <property type="entry name" value="ARM-type_fold"/>
</dbReference>
<keyword evidence="1" id="KW-0175">Coiled coil</keyword>
<name>A0A397IRS2_9GLOM</name>
<feature type="coiled-coil region" evidence="1">
    <location>
        <begin position="447"/>
        <end position="481"/>
    </location>
</feature>
<feature type="region of interest" description="Disordered" evidence="2">
    <location>
        <begin position="306"/>
        <end position="340"/>
    </location>
</feature>
<feature type="compositionally biased region" description="Basic and acidic residues" evidence="2">
    <location>
        <begin position="322"/>
        <end position="340"/>
    </location>
</feature>
<feature type="compositionally biased region" description="Basic and acidic residues" evidence="2">
    <location>
        <begin position="675"/>
        <end position="697"/>
    </location>
</feature>
<protein>
    <submittedName>
        <fullName evidence="3">Uncharacterized protein</fullName>
    </submittedName>
</protein>
<evidence type="ECO:0000256" key="2">
    <source>
        <dbReference type="SAM" id="MobiDB-lite"/>
    </source>
</evidence>
<dbReference type="EMBL" id="PQFF01000149">
    <property type="protein sequence ID" value="RHZ78651.1"/>
    <property type="molecule type" value="Genomic_DNA"/>
</dbReference>
<dbReference type="AlphaFoldDB" id="A0A397IRS2"/>
<proteinExistence type="predicted"/>
<dbReference type="OrthoDB" id="441660at2759"/>
<feature type="region of interest" description="Disordered" evidence="2">
    <location>
        <begin position="718"/>
        <end position="770"/>
    </location>
</feature>
<dbReference type="SUPFAM" id="SSF48371">
    <property type="entry name" value="ARM repeat"/>
    <property type="match status" value="1"/>
</dbReference>
<feature type="compositionally biased region" description="Acidic residues" evidence="2">
    <location>
        <begin position="726"/>
        <end position="759"/>
    </location>
</feature>